<dbReference type="EMBL" id="ADCP02000001">
    <property type="protein sequence ID" value="EFV44715.1"/>
    <property type="molecule type" value="Genomic_DNA"/>
</dbReference>
<dbReference type="HOGENOM" id="CLU_051814_0_0_7"/>
<gene>
    <name evidence="2" type="ORF">HMPREF0179_01453</name>
</gene>
<keyword evidence="2" id="KW-0489">Methyltransferase</keyword>
<dbReference type="Gene3D" id="3.40.50.150">
    <property type="entry name" value="Vaccinia Virus protein VP39"/>
    <property type="match status" value="1"/>
</dbReference>
<dbReference type="RefSeq" id="WP_005026669.1">
    <property type="nucleotide sequence ID" value="NZ_KE150238.1"/>
</dbReference>
<comment type="caution">
    <text evidence="2">The sequence shown here is derived from an EMBL/GenBank/DDBJ whole genome shotgun (WGS) entry which is preliminary data.</text>
</comment>
<dbReference type="GO" id="GO:0032259">
    <property type="term" value="P:methylation"/>
    <property type="evidence" value="ECO:0007669"/>
    <property type="project" value="UniProtKB-KW"/>
</dbReference>
<dbReference type="GeneID" id="78086575"/>
<dbReference type="STRING" id="563192.HMPREF0179_01453"/>
<dbReference type="eggNOG" id="COG2933">
    <property type="taxonomic scope" value="Bacteria"/>
</dbReference>
<protein>
    <submittedName>
        <fullName evidence="2">23S rRNA (-2'-O)-methyltransferase</fullName>
    </submittedName>
</protein>
<dbReference type="Proteomes" id="UP000006034">
    <property type="component" value="Unassembled WGS sequence"/>
</dbReference>
<dbReference type="PANTHER" id="PTHR37524">
    <property type="entry name" value="RIBOSOMAL RNA LARGE SUBUNIT METHYLTRANSFERASE M"/>
    <property type="match status" value="1"/>
</dbReference>
<organism evidence="2 3">
    <name type="scientific">Bilophila wadsworthia (strain 3_1_6)</name>
    <dbReference type="NCBI Taxonomy" id="563192"/>
    <lineage>
        <taxon>Bacteria</taxon>
        <taxon>Pseudomonadati</taxon>
        <taxon>Thermodesulfobacteriota</taxon>
        <taxon>Desulfovibrionia</taxon>
        <taxon>Desulfovibrionales</taxon>
        <taxon>Desulfovibrionaceae</taxon>
        <taxon>Bilophila</taxon>
    </lineage>
</organism>
<dbReference type="SUPFAM" id="SSF53335">
    <property type="entry name" value="S-adenosyl-L-methionine-dependent methyltransferases"/>
    <property type="match status" value="1"/>
</dbReference>
<name>E5Y5J0_BILW3</name>
<keyword evidence="3" id="KW-1185">Reference proteome</keyword>
<accession>E5Y5J0</accession>
<dbReference type="AlphaFoldDB" id="E5Y5J0"/>
<dbReference type="InterPro" id="IPR002877">
    <property type="entry name" value="RNA_MeTrfase_FtsJ_dom"/>
</dbReference>
<dbReference type="OrthoDB" id="154490at2"/>
<dbReference type="PANTHER" id="PTHR37524:SF2">
    <property type="entry name" value="RIBOSOMAL RNA METHYLTRANSFERASE FTSJ DOMAIN-CONTAINING PROTEIN"/>
    <property type="match status" value="1"/>
</dbReference>
<evidence type="ECO:0000313" key="3">
    <source>
        <dbReference type="Proteomes" id="UP000006034"/>
    </source>
</evidence>
<dbReference type="GO" id="GO:0008168">
    <property type="term" value="F:methyltransferase activity"/>
    <property type="evidence" value="ECO:0007669"/>
    <property type="project" value="UniProtKB-KW"/>
</dbReference>
<evidence type="ECO:0000313" key="2">
    <source>
        <dbReference type="EMBL" id="EFV44715.1"/>
    </source>
</evidence>
<sequence length="318" mass="34874">MKKISADASISGNASPITVPFTAYLAAKGFLEDLLAELGDEVIGVRGRLVLAKGAPRSAAWAQNTWETPVFLPIESIGDGARKLTAIQRNWHLHSEENHRRASLIQEKLPHVSEKPRHFGEAAPTAPLGSWTLWEPNLILASARCSSPFPDGVVQFHENKIDPPSRAYLKLWESFTLLPKRPGPGDLCLDLGSAPGGWTWVLASLGAQVFSIDKAPLAPQVDHMPGVSHCIGSGFALDPRHAGAVDWLFSDMICYPDKLYEVICRWIELGSCRNFVCTLKFQAETDHATAAKFAAIPGSRLMHLSCNKHELTWAKLEQ</sequence>
<proteinExistence type="predicted"/>
<feature type="domain" description="Ribosomal RNA methyltransferase FtsJ" evidence="1">
    <location>
        <begin position="165"/>
        <end position="252"/>
    </location>
</feature>
<dbReference type="InterPro" id="IPR029063">
    <property type="entry name" value="SAM-dependent_MTases_sf"/>
</dbReference>
<dbReference type="Pfam" id="PF01728">
    <property type="entry name" value="FtsJ"/>
    <property type="match status" value="1"/>
</dbReference>
<evidence type="ECO:0000259" key="1">
    <source>
        <dbReference type="Pfam" id="PF01728"/>
    </source>
</evidence>
<reference evidence="2 3" key="1">
    <citation type="submission" date="2010-10" db="EMBL/GenBank/DDBJ databases">
        <authorList>
            <consortium name="The Broad Institute Genome Sequencing Platform"/>
            <person name="Ward D."/>
            <person name="Earl A."/>
            <person name="Feldgarden M."/>
            <person name="Young S.K."/>
            <person name="Gargeya S."/>
            <person name="Zeng Q."/>
            <person name="Alvarado L."/>
            <person name="Berlin A."/>
            <person name="Bochicchio J."/>
            <person name="Chapman S.B."/>
            <person name="Chen Z."/>
            <person name="Freedman E."/>
            <person name="Gellesch M."/>
            <person name="Goldberg J."/>
            <person name="Griggs A."/>
            <person name="Gujja S."/>
            <person name="Heilman E."/>
            <person name="Heiman D."/>
            <person name="Howarth C."/>
            <person name="Mehta T."/>
            <person name="Neiman D."/>
            <person name="Pearson M."/>
            <person name="Roberts A."/>
            <person name="Saif S."/>
            <person name="Shea T."/>
            <person name="Shenoy N."/>
            <person name="Sisk P."/>
            <person name="Stolte C."/>
            <person name="Sykes S."/>
            <person name="White J."/>
            <person name="Yandava C."/>
            <person name="Allen-Vercoe E."/>
            <person name="Sibley C."/>
            <person name="Ambrose C.E."/>
            <person name="Strauss J."/>
            <person name="Daigneault M."/>
            <person name="Haas B."/>
            <person name="Nusbaum C."/>
            <person name="Birren B."/>
        </authorList>
    </citation>
    <scope>NUCLEOTIDE SEQUENCE [LARGE SCALE GENOMIC DNA]</scope>
    <source>
        <strain evidence="2 3">3_1_6</strain>
    </source>
</reference>
<reference evidence="2 3" key="2">
    <citation type="submission" date="2013-04" db="EMBL/GenBank/DDBJ databases">
        <title>The Genome Sequence of Bilophila wadsworthia 3_1_6.</title>
        <authorList>
            <consortium name="The Broad Institute Genomics Platform"/>
            <person name="Earl A."/>
            <person name="Ward D."/>
            <person name="Feldgarden M."/>
            <person name="Gevers D."/>
            <person name="Sibley C."/>
            <person name="Strauss J."/>
            <person name="Allen-Vercoe E."/>
            <person name="Walker B."/>
            <person name="Young S."/>
            <person name="Zeng Q."/>
            <person name="Gargeya S."/>
            <person name="Fitzgerald M."/>
            <person name="Haas B."/>
            <person name="Abouelleil A."/>
            <person name="Allen A.W."/>
            <person name="Alvarado L."/>
            <person name="Arachchi H.M."/>
            <person name="Berlin A.M."/>
            <person name="Chapman S.B."/>
            <person name="Gainer-Dewar J."/>
            <person name="Goldberg J."/>
            <person name="Griggs A."/>
            <person name="Gujja S."/>
            <person name="Hansen M."/>
            <person name="Howarth C."/>
            <person name="Imamovic A."/>
            <person name="Ireland A."/>
            <person name="Larimer J."/>
            <person name="McCowan C."/>
            <person name="Murphy C."/>
            <person name="Pearson M."/>
            <person name="Poon T.W."/>
            <person name="Priest M."/>
            <person name="Roberts A."/>
            <person name="Saif S."/>
            <person name="Shea T."/>
            <person name="Sisk P."/>
            <person name="Sykes S."/>
            <person name="Wortman J."/>
            <person name="Nusbaum C."/>
            <person name="Birren B."/>
        </authorList>
    </citation>
    <scope>NUCLEOTIDE SEQUENCE [LARGE SCALE GENOMIC DNA]</scope>
    <source>
        <strain evidence="2 3">3_1_6</strain>
    </source>
</reference>
<keyword evidence="2" id="KW-0808">Transferase</keyword>